<gene>
    <name evidence="2" type="ORF">Tci_638180</name>
</gene>
<dbReference type="EMBL" id="BKCJ010464219">
    <property type="protein sequence ID" value="GFA66208.1"/>
    <property type="molecule type" value="Genomic_DNA"/>
</dbReference>
<evidence type="ECO:0000256" key="1">
    <source>
        <dbReference type="SAM" id="MobiDB-lite"/>
    </source>
</evidence>
<comment type="caution">
    <text evidence="2">The sequence shown here is derived from an EMBL/GenBank/DDBJ whole genome shotgun (WGS) entry which is preliminary data.</text>
</comment>
<reference evidence="2" key="1">
    <citation type="journal article" date="2019" name="Sci. Rep.">
        <title>Draft genome of Tanacetum cinerariifolium, the natural source of mosquito coil.</title>
        <authorList>
            <person name="Yamashiro T."/>
            <person name="Shiraishi A."/>
            <person name="Satake H."/>
            <person name="Nakayama K."/>
        </authorList>
    </citation>
    <scope>NUCLEOTIDE SEQUENCE</scope>
</reference>
<feature type="region of interest" description="Disordered" evidence="1">
    <location>
        <begin position="96"/>
        <end position="146"/>
    </location>
</feature>
<dbReference type="AlphaFoldDB" id="A0A699K1H1"/>
<organism evidence="2">
    <name type="scientific">Tanacetum cinerariifolium</name>
    <name type="common">Dalmatian daisy</name>
    <name type="synonym">Chrysanthemum cinerariifolium</name>
    <dbReference type="NCBI Taxonomy" id="118510"/>
    <lineage>
        <taxon>Eukaryota</taxon>
        <taxon>Viridiplantae</taxon>
        <taxon>Streptophyta</taxon>
        <taxon>Embryophyta</taxon>
        <taxon>Tracheophyta</taxon>
        <taxon>Spermatophyta</taxon>
        <taxon>Magnoliopsida</taxon>
        <taxon>eudicotyledons</taxon>
        <taxon>Gunneridae</taxon>
        <taxon>Pentapetalae</taxon>
        <taxon>asterids</taxon>
        <taxon>campanulids</taxon>
        <taxon>Asterales</taxon>
        <taxon>Asteraceae</taxon>
        <taxon>Asteroideae</taxon>
        <taxon>Anthemideae</taxon>
        <taxon>Anthemidinae</taxon>
        <taxon>Tanacetum</taxon>
    </lineage>
</organism>
<feature type="compositionally biased region" description="Basic and acidic residues" evidence="1">
    <location>
        <begin position="126"/>
        <end position="137"/>
    </location>
</feature>
<proteinExistence type="predicted"/>
<evidence type="ECO:0000313" key="2">
    <source>
        <dbReference type="EMBL" id="GFA66208.1"/>
    </source>
</evidence>
<name>A0A699K1H1_TANCI</name>
<accession>A0A699K1H1</accession>
<protein>
    <submittedName>
        <fullName evidence="2">Zinc finger, CCHC-type</fullName>
    </submittedName>
</protein>
<sequence>MLHMKEDEIIDAFTIKLTTLVNKATSLGHTMEDETLVRKLLNVVPDRITNQEWKEIPFNLDLTDIKQQRVGSESLDGGITKSMNQPRIKEDIHCKNSKLEGGNNQKYDQPGLKEDYNNEGGNNQKNDQHGHNEDHSNKGGSNQEEIKTIYLDIRMTSTTRN</sequence>